<gene>
    <name evidence="11" type="ORF">DM01DRAFT_323480</name>
</gene>
<organism evidence="11 12">
    <name type="scientific">Hesseltinella vesiculosa</name>
    <dbReference type="NCBI Taxonomy" id="101127"/>
    <lineage>
        <taxon>Eukaryota</taxon>
        <taxon>Fungi</taxon>
        <taxon>Fungi incertae sedis</taxon>
        <taxon>Mucoromycota</taxon>
        <taxon>Mucoromycotina</taxon>
        <taxon>Mucoromycetes</taxon>
        <taxon>Mucorales</taxon>
        <taxon>Cunninghamellaceae</taxon>
        <taxon>Hesseltinella</taxon>
    </lineage>
</organism>
<evidence type="ECO:0000313" key="12">
    <source>
        <dbReference type="Proteomes" id="UP000242146"/>
    </source>
</evidence>
<feature type="compositionally biased region" description="Polar residues" evidence="10">
    <location>
        <begin position="357"/>
        <end position="377"/>
    </location>
</feature>
<evidence type="ECO:0000313" key="11">
    <source>
        <dbReference type="EMBL" id="ORX49804.1"/>
    </source>
</evidence>
<keyword evidence="6" id="KW-0067">ATP-binding</keyword>
<evidence type="ECO:0000256" key="8">
    <source>
        <dbReference type="ARBA" id="ARBA00023175"/>
    </source>
</evidence>
<proteinExistence type="predicted"/>
<feature type="region of interest" description="Disordered" evidence="10">
    <location>
        <begin position="357"/>
        <end position="406"/>
    </location>
</feature>
<dbReference type="AlphaFoldDB" id="A0A1X2GB84"/>
<feature type="compositionally biased region" description="Polar residues" evidence="10">
    <location>
        <begin position="385"/>
        <end position="406"/>
    </location>
</feature>
<evidence type="ECO:0000256" key="10">
    <source>
        <dbReference type="SAM" id="MobiDB-lite"/>
    </source>
</evidence>
<keyword evidence="7" id="KW-0243">Dynein</keyword>
<evidence type="ECO:0000256" key="4">
    <source>
        <dbReference type="ARBA" id="ARBA00022701"/>
    </source>
</evidence>
<dbReference type="GO" id="GO:0000226">
    <property type="term" value="P:microtubule cytoskeleton organization"/>
    <property type="evidence" value="ECO:0007669"/>
    <property type="project" value="TreeGrafter"/>
</dbReference>
<evidence type="ECO:0000256" key="1">
    <source>
        <dbReference type="ARBA" id="ARBA00004245"/>
    </source>
</evidence>
<evidence type="ECO:0000256" key="6">
    <source>
        <dbReference type="ARBA" id="ARBA00022840"/>
    </source>
</evidence>
<dbReference type="Proteomes" id="UP000242146">
    <property type="component" value="Unassembled WGS sequence"/>
</dbReference>
<dbReference type="EMBL" id="MCGT01000025">
    <property type="protein sequence ID" value="ORX49804.1"/>
    <property type="molecule type" value="Genomic_DNA"/>
</dbReference>
<keyword evidence="2" id="KW-0813">Transport</keyword>
<dbReference type="GO" id="GO:0005874">
    <property type="term" value="C:microtubule"/>
    <property type="evidence" value="ECO:0007669"/>
    <property type="project" value="UniProtKB-KW"/>
</dbReference>
<dbReference type="OrthoDB" id="27603at2759"/>
<dbReference type="GO" id="GO:0007018">
    <property type="term" value="P:microtubule-based movement"/>
    <property type="evidence" value="ECO:0007669"/>
    <property type="project" value="InterPro"/>
</dbReference>
<evidence type="ECO:0000256" key="5">
    <source>
        <dbReference type="ARBA" id="ARBA00022741"/>
    </source>
</evidence>
<sequence length="437" mass="49205">MAGFIDALKTTKEKQRPPENLRLAQPVPTTPTYSEPQETSQHNVPLALGYSYMDIKDDENEVLMRLDMYQLTDPAYLSLLQFVLTREKIDDLMVFIMLDMSRPWALAERLQDWLFLLHKAVVQFSNHEKDHPEVLDRLGQKLAHAVTSYASHQMYSTSEKVLLPLAEGCLTTNYGLPVTLVGCKCDQQAAIQKTHGYKDEQLDYLQQVLRIVGLKYGAAIFYTSTSEPKPYLTIKNYLLHRLAPVSLTSTLPELEPQVLETDTLAIPSGWDSWGKIRILQGDTDCGRLAQAWDMDMASRQDQLPMSDDGFLCLFGEKIQDNPLDLQPTTLAQRGLLPLVISEDEQMLYERHFETLQRGSYQQRPSQGNLYPTPSTLEQEQDCDTEVSTPNPSPTPNLASANTPGTNASNEVLTNFFKSLLSKRSSVSSTTIPTHTTS</sequence>
<dbReference type="Pfam" id="PF05783">
    <property type="entry name" value="DLIC"/>
    <property type="match status" value="2"/>
</dbReference>
<comment type="subcellular location">
    <subcellularLocation>
        <location evidence="1">Cytoplasm</location>
        <location evidence="1">Cytoskeleton</location>
    </subcellularLocation>
</comment>
<dbReference type="InterPro" id="IPR022780">
    <property type="entry name" value="Dynein_light_int_chain"/>
</dbReference>
<dbReference type="InterPro" id="IPR008467">
    <property type="entry name" value="Dynein1_light_intermed_chain"/>
</dbReference>
<dbReference type="STRING" id="101127.A0A1X2GB84"/>
<name>A0A1X2GB84_9FUNG</name>
<comment type="caution">
    <text evidence="11">The sequence shown here is derived from an EMBL/GenBank/DDBJ whole genome shotgun (WGS) entry which is preliminary data.</text>
</comment>
<keyword evidence="9" id="KW-0206">Cytoskeleton</keyword>
<feature type="compositionally biased region" description="Basic and acidic residues" evidence="10">
    <location>
        <begin position="9"/>
        <end position="19"/>
    </location>
</feature>
<keyword evidence="4" id="KW-0493">Microtubule</keyword>
<dbReference type="GO" id="GO:0005524">
    <property type="term" value="F:ATP binding"/>
    <property type="evidence" value="ECO:0007669"/>
    <property type="project" value="UniProtKB-KW"/>
</dbReference>
<evidence type="ECO:0000256" key="7">
    <source>
        <dbReference type="ARBA" id="ARBA00023017"/>
    </source>
</evidence>
<feature type="compositionally biased region" description="Polar residues" evidence="10">
    <location>
        <begin position="30"/>
        <end position="41"/>
    </location>
</feature>
<keyword evidence="12" id="KW-1185">Reference proteome</keyword>
<dbReference type="GO" id="GO:0005868">
    <property type="term" value="C:cytoplasmic dynein complex"/>
    <property type="evidence" value="ECO:0007669"/>
    <property type="project" value="InterPro"/>
</dbReference>
<reference evidence="11 12" key="1">
    <citation type="submission" date="2016-07" db="EMBL/GenBank/DDBJ databases">
        <title>Pervasive Adenine N6-methylation of Active Genes in Fungi.</title>
        <authorList>
            <consortium name="DOE Joint Genome Institute"/>
            <person name="Mondo S.J."/>
            <person name="Dannebaum R.O."/>
            <person name="Kuo R.C."/>
            <person name="Labutti K."/>
            <person name="Haridas S."/>
            <person name="Kuo A."/>
            <person name="Salamov A."/>
            <person name="Ahrendt S.R."/>
            <person name="Lipzen A."/>
            <person name="Sullivan W."/>
            <person name="Andreopoulos W.B."/>
            <person name="Clum A."/>
            <person name="Lindquist E."/>
            <person name="Daum C."/>
            <person name="Ramamoorthy G.K."/>
            <person name="Gryganskyi A."/>
            <person name="Culley D."/>
            <person name="Magnuson J.K."/>
            <person name="James T.Y."/>
            <person name="O'Malley M.A."/>
            <person name="Stajich J.E."/>
            <person name="Spatafora J.W."/>
            <person name="Visel A."/>
            <person name="Grigoriev I.V."/>
        </authorList>
    </citation>
    <scope>NUCLEOTIDE SEQUENCE [LARGE SCALE GENOMIC DNA]</scope>
    <source>
        <strain evidence="11 12">NRRL 3301</strain>
    </source>
</reference>
<dbReference type="GO" id="GO:0045504">
    <property type="term" value="F:dynein heavy chain binding"/>
    <property type="evidence" value="ECO:0007669"/>
    <property type="project" value="TreeGrafter"/>
</dbReference>
<dbReference type="PANTHER" id="PTHR12688:SF0">
    <property type="entry name" value="DYNEIN LIGHT INTERMEDIATE CHAIN"/>
    <property type="match status" value="1"/>
</dbReference>
<dbReference type="PANTHER" id="PTHR12688">
    <property type="entry name" value="DYNEIN LIGHT INTERMEDIATE CHAIN"/>
    <property type="match status" value="1"/>
</dbReference>
<feature type="region of interest" description="Disordered" evidence="10">
    <location>
        <begin position="1"/>
        <end position="41"/>
    </location>
</feature>
<keyword evidence="3" id="KW-0963">Cytoplasm</keyword>
<evidence type="ECO:0000256" key="3">
    <source>
        <dbReference type="ARBA" id="ARBA00022490"/>
    </source>
</evidence>
<accession>A0A1X2GB84</accession>
<keyword evidence="5" id="KW-0547">Nucleotide-binding</keyword>
<keyword evidence="8" id="KW-0505">Motor protein</keyword>
<evidence type="ECO:0000256" key="9">
    <source>
        <dbReference type="ARBA" id="ARBA00023212"/>
    </source>
</evidence>
<protein>
    <submittedName>
        <fullName evidence="11">DLIC-domain-containing protein</fullName>
    </submittedName>
</protein>
<evidence type="ECO:0000256" key="2">
    <source>
        <dbReference type="ARBA" id="ARBA00022448"/>
    </source>
</evidence>